<reference evidence="2 3" key="1">
    <citation type="journal article" date="2015" name="Genome Biol. Evol.">
        <title>The genome of winter moth (Operophtera brumata) provides a genomic perspective on sexual dimorphism and phenology.</title>
        <authorList>
            <person name="Derks M.F."/>
            <person name="Smit S."/>
            <person name="Salis L."/>
            <person name="Schijlen E."/>
            <person name="Bossers A."/>
            <person name="Mateman C."/>
            <person name="Pijl A.S."/>
            <person name="de Ridder D."/>
            <person name="Groenen M.A."/>
            <person name="Visser M.E."/>
            <person name="Megens H.J."/>
        </authorList>
    </citation>
    <scope>NUCLEOTIDE SEQUENCE [LARGE SCALE GENOMIC DNA]</scope>
    <source>
        <strain evidence="2">WM2013NL</strain>
        <tissue evidence="2">Head and thorax</tissue>
    </source>
</reference>
<dbReference type="InterPro" id="IPR013083">
    <property type="entry name" value="Znf_RING/FYVE/PHD"/>
</dbReference>
<dbReference type="EMBL" id="JTDY01004219">
    <property type="protein sequence ID" value="KOB68443.1"/>
    <property type="molecule type" value="Genomic_DNA"/>
</dbReference>
<dbReference type="Gene3D" id="3.30.40.10">
    <property type="entry name" value="Zinc/RING finger domain, C3HC4 (zinc finger)"/>
    <property type="match status" value="1"/>
</dbReference>
<accession>A0A0L7KYU1</accession>
<dbReference type="SUPFAM" id="SSF57903">
    <property type="entry name" value="FYVE/PHD zinc finger"/>
    <property type="match status" value="1"/>
</dbReference>
<evidence type="ECO:0000313" key="2">
    <source>
        <dbReference type="EMBL" id="KOB68443.1"/>
    </source>
</evidence>
<keyword evidence="1" id="KW-0175">Coiled coil</keyword>
<dbReference type="InterPro" id="IPR011011">
    <property type="entry name" value="Znf_FYVE_PHD"/>
</dbReference>
<comment type="caution">
    <text evidence="2">The sequence shown here is derived from an EMBL/GenBank/DDBJ whole genome shotgun (WGS) entry which is preliminary data.</text>
</comment>
<dbReference type="AlphaFoldDB" id="A0A0L7KYU1"/>
<gene>
    <name evidence="2" type="ORF">OBRU01_18368</name>
</gene>
<evidence type="ECO:0008006" key="4">
    <source>
        <dbReference type="Google" id="ProtNLM"/>
    </source>
</evidence>
<organism evidence="2 3">
    <name type="scientific">Operophtera brumata</name>
    <name type="common">Winter moth</name>
    <name type="synonym">Phalaena brumata</name>
    <dbReference type="NCBI Taxonomy" id="104452"/>
    <lineage>
        <taxon>Eukaryota</taxon>
        <taxon>Metazoa</taxon>
        <taxon>Ecdysozoa</taxon>
        <taxon>Arthropoda</taxon>
        <taxon>Hexapoda</taxon>
        <taxon>Insecta</taxon>
        <taxon>Pterygota</taxon>
        <taxon>Neoptera</taxon>
        <taxon>Endopterygota</taxon>
        <taxon>Lepidoptera</taxon>
        <taxon>Glossata</taxon>
        <taxon>Ditrysia</taxon>
        <taxon>Geometroidea</taxon>
        <taxon>Geometridae</taxon>
        <taxon>Larentiinae</taxon>
        <taxon>Operophtera</taxon>
    </lineage>
</organism>
<proteinExistence type="predicted"/>
<dbReference type="Proteomes" id="UP000037510">
    <property type="component" value="Unassembled WGS sequence"/>
</dbReference>
<protein>
    <recommendedName>
        <fullName evidence="4">Zinc finger DNA binding protein</fullName>
    </recommendedName>
</protein>
<name>A0A0L7KYU1_OPEBR</name>
<sequence>MAKCHNCNKIINKKCPVLECSRCQKVVHITSACTGLSTKQLAALKAADNLEWTCNDCNLNSSRRKSFLTLADYEDEDYDISAPGTNYDLKKLLQDLKKEVSNIVTQEMRSVTTAVQYCSEKVDEFALSMDALTGKIKEMEKKITHLDNENKFCLLKIQTVEQRNAELEQQLMGDHVEVSGIPDSNDLDLPKLVESVIVRLDAPKEDIISVKRLPSRRTGSGPVLVRIRQESTRQRLISSARNIQITAKDLMPSLSGRDHQPAKRST</sequence>
<feature type="coiled-coil region" evidence="1">
    <location>
        <begin position="122"/>
        <end position="170"/>
    </location>
</feature>
<dbReference type="CDD" id="cd15489">
    <property type="entry name" value="PHD_SF"/>
    <property type="match status" value="1"/>
</dbReference>
<keyword evidence="3" id="KW-1185">Reference proteome</keyword>
<evidence type="ECO:0000313" key="3">
    <source>
        <dbReference type="Proteomes" id="UP000037510"/>
    </source>
</evidence>
<evidence type="ECO:0000256" key="1">
    <source>
        <dbReference type="SAM" id="Coils"/>
    </source>
</evidence>